<evidence type="ECO:0000259" key="2">
    <source>
        <dbReference type="Pfam" id="PF25597"/>
    </source>
</evidence>
<feature type="compositionally biased region" description="Polar residues" evidence="1">
    <location>
        <begin position="131"/>
        <end position="173"/>
    </location>
</feature>
<comment type="caution">
    <text evidence="3">The sequence shown here is derived from an EMBL/GenBank/DDBJ whole genome shotgun (WGS) entry which is preliminary data.</text>
</comment>
<feature type="compositionally biased region" description="Polar residues" evidence="1">
    <location>
        <begin position="90"/>
        <end position="104"/>
    </location>
</feature>
<evidence type="ECO:0000256" key="1">
    <source>
        <dbReference type="SAM" id="MobiDB-lite"/>
    </source>
</evidence>
<protein>
    <recommendedName>
        <fullName evidence="2">Retroviral polymerase SH3-like domain-containing protein</fullName>
    </recommendedName>
</protein>
<feature type="region of interest" description="Disordered" evidence="1">
    <location>
        <begin position="193"/>
        <end position="245"/>
    </location>
</feature>
<proteinExistence type="predicted"/>
<feature type="compositionally biased region" description="Polar residues" evidence="1">
    <location>
        <begin position="209"/>
        <end position="243"/>
    </location>
</feature>
<feature type="region of interest" description="Disordered" evidence="1">
    <location>
        <begin position="87"/>
        <end position="173"/>
    </location>
</feature>
<sequence>MLKSKCPYEILFSQPPSIIHLKVFGCLCYATTLQAHRVKFDSRARKCIFLGYRDGTKGYILYDLHHHNIFVSRNVVFYENTVPFKHNSAHSDNSPADPSPSQNLDDLPFPIPHTQSSTDLSLSSDVSTSTNDCANSPPNLNHHSPGSLTSLPNNLPTHTDSPLPSYNSDSSVPFDTSSPDIFVPSNSYAPSLPDVPFLEPSTHSEHTLEPNTLLSNDSTGLISQSSADNNSVPLRQSSRSSHPPQYLKDYHCYSSLSKPHSHVLYPLSSVLTYNNCSPAYKHFCFSISSNTEPKTYNQAIKSDCWKQAMDIELQALAENQTWEVVELPPGKVPIGCR</sequence>
<feature type="compositionally biased region" description="Low complexity" evidence="1">
    <location>
        <begin position="116"/>
        <end position="130"/>
    </location>
</feature>
<dbReference type="EMBL" id="JAMSHJ010000001">
    <property type="protein sequence ID" value="KAI5447168.1"/>
    <property type="molecule type" value="Genomic_DNA"/>
</dbReference>
<evidence type="ECO:0000313" key="3">
    <source>
        <dbReference type="EMBL" id="KAI5447168.1"/>
    </source>
</evidence>
<keyword evidence="4" id="KW-1185">Reference proteome</keyword>
<name>A0A9D5GZU0_PEA</name>
<dbReference type="Proteomes" id="UP001058974">
    <property type="component" value="Chromosome 1"/>
</dbReference>
<gene>
    <name evidence="3" type="ORF">KIW84_014860</name>
</gene>
<evidence type="ECO:0000313" key="4">
    <source>
        <dbReference type="Proteomes" id="UP001058974"/>
    </source>
</evidence>
<dbReference type="Gramene" id="Psat01G0486000-T1">
    <property type="protein sequence ID" value="KAI5447168.1"/>
    <property type="gene ID" value="KIW84_014860"/>
</dbReference>
<dbReference type="Pfam" id="PF25597">
    <property type="entry name" value="SH3_retrovirus"/>
    <property type="match status" value="1"/>
</dbReference>
<feature type="domain" description="Retroviral polymerase SH3-like" evidence="2">
    <location>
        <begin position="26"/>
        <end position="87"/>
    </location>
</feature>
<dbReference type="AlphaFoldDB" id="A0A9D5GZU0"/>
<reference evidence="3 4" key="1">
    <citation type="journal article" date="2022" name="Nat. Genet.">
        <title>Improved pea reference genome and pan-genome highlight genomic features and evolutionary characteristics.</title>
        <authorList>
            <person name="Yang T."/>
            <person name="Liu R."/>
            <person name="Luo Y."/>
            <person name="Hu S."/>
            <person name="Wang D."/>
            <person name="Wang C."/>
            <person name="Pandey M.K."/>
            <person name="Ge S."/>
            <person name="Xu Q."/>
            <person name="Li N."/>
            <person name="Li G."/>
            <person name="Huang Y."/>
            <person name="Saxena R.K."/>
            <person name="Ji Y."/>
            <person name="Li M."/>
            <person name="Yan X."/>
            <person name="He Y."/>
            <person name="Liu Y."/>
            <person name="Wang X."/>
            <person name="Xiang C."/>
            <person name="Varshney R.K."/>
            <person name="Ding H."/>
            <person name="Gao S."/>
            <person name="Zong X."/>
        </authorList>
    </citation>
    <scope>NUCLEOTIDE SEQUENCE [LARGE SCALE GENOMIC DNA]</scope>
    <source>
        <strain evidence="3 4">cv. Zhongwan 6</strain>
    </source>
</reference>
<organism evidence="3 4">
    <name type="scientific">Pisum sativum</name>
    <name type="common">Garden pea</name>
    <name type="synonym">Lathyrus oleraceus</name>
    <dbReference type="NCBI Taxonomy" id="3888"/>
    <lineage>
        <taxon>Eukaryota</taxon>
        <taxon>Viridiplantae</taxon>
        <taxon>Streptophyta</taxon>
        <taxon>Embryophyta</taxon>
        <taxon>Tracheophyta</taxon>
        <taxon>Spermatophyta</taxon>
        <taxon>Magnoliopsida</taxon>
        <taxon>eudicotyledons</taxon>
        <taxon>Gunneridae</taxon>
        <taxon>Pentapetalae</taxon>
        <taxon>rosids</taxon>
        <taxon>fabids</taxon>
        <taxon>Fabales</taxon>
        <taxon>Fabaceae</taxon>
        <taxon>Papilionoideae</taxon>
        <taxon>50 kb inversion clade</taxon>
        <taxon>NPAAA clade</taxon>
        <taxon>Hologalegina</taxon>
        <taxon>IRL clade</taxon>
        <taxon>Fabeae</taxon>
        <taxon>Lathyrus</taxon>
    </lineage>
</organism>
<accession>A0A9D5GZU0</accession>
<dbReference type="InterPro" id="IPR057670">
    <property type="entry name" value="SH3_retrovirus"/>
</dbReference>